<dbReference type="InterPro" id="IPR036858">
    <property type="entry name" value="Cyclin-dep_kinase_reg-sub_sf"/>
</dbReference>
<dbReference type="OrthoDB" id="440676at2759"/>
<dbReference type="InterPro" id="IPR000789">
    <property type="entry name" value="Cyclin-dep_kinase_reg-sub"/>
</dbReference>
<dbReference type="Gene3D" id="3.30.170.10">
    <property type="entry name" value="Cyclin-dependent kinase, regulatory subunit"/>
    <property type="match status" value="1"/>
</dbReference>
<sequence>MTTRPNKFFYSARYQDNEYEYRHVHITKEASKRIPKNRLMSETEWRSFGIQQSIGWVHYMIHRPERHVLLFRRPLPRSSAQPNQPSFQFTSSAPSANDRRQMDVS</sequence>
<evidence type="ECO:0000256" key="6">
    <source>
        <dbReference type="ARBA" id="ARBA00068939"/>
    </source>
</evidence>
<evidence type="ECO:0000256" key="2">
    <source>
        <dbReference type="ARBA" id="ARBA00022618"/>
    </source>
</evidence>
<evidence type="ECO:0000256" key="3">
    <source>
        <dbReference type="ARBA" id="ARBA00022776"/>
    </source>
</evidence>
<organism evidence="9 10">
    <name type="scientific">Diploscapter pachys</name>
    <dbReference type="NCBI Taxonomy" id="2018661"/>
    <lineage>
        <taxon>Eukaryota</taxon>
        <taxon>Metazoa</taxon>
        <taxon>Ecdysozoa</taxon>
        <taxon>Nematoda</taxon>
        <taxon>Chromadorea</taxon>
        <taxon>Rhabditida</taxon>
        <taxon>Rhabditina</taxon>
        <taxon>Rhabditomorpha</taxon>
        <taxon>Rhabditoidea</taxon>
        <taxon>Rhabditidae</taxon>
        <taxon>Diploscapter</taxon>
    </lineage>
</organism>
<dbReference type="Proteomes" id="UP000218231">
    <property type="component" value="Unassembled WGS sequence"/>
</dbReference>
<dbReference type="PRINTS" id="PR00296">
    <property type="entry name" value="CYCLINKINASE"/>
</dbReference>
<comment type="caution">
    <text evidence="9">The sequence shown here is derived from an EMBL/GenBank/DDBJ whole genome shotgun (WGS) entry which is preliminary data.</text>
</comment>
<dbReference type="PROSITE" id="PS00945">
    <property type="entry name" value="CKS_2"/>
    <property type="match status" value="1"/>
</dbReference>
<keyword evidence="3" id="KW-0498">Mitosis</keyword>
<comment type="subunit">
    <text evidence="5">Forms a homohexamer that can probably bind six kinase subunits. Interacts with cdk-1.</text>
</comment>
<comment type="function">
    <text evidence="7">Binds to the catalytic subunit of the cyclin dependent kinases and is essential for their biological function.</text>
</comment>
<dbReference type="PANTHER" id="PTHR23415">
    <property type="entry name" value="CYCLIN-DEPENDENT KINASES REGULATORY SUBUNIT/60S RIBOSOME SUBUNIT BIOGENESIS PROTEIN NIP7"/>
    <property type="match status" value="1"/>
</dbReference>
<keyword evidence="2 7" id="KW-0132">Cell division</keyword>
<comment type="similarity">
    <text evidence="1 7">Belongs to the CKS family.</text>
</comment>
<keyword evidence="4 7" id="KW-0131">Cell cycle</keyword>
<dbReference type="SMART" id="SM01084">
    <property type="entry name" value="CKS"/>
    <property type="match status" value="1"/>
</dbReference>
<dbReference type="GO" id="GO:0051301">
    <property type="term" value="P:cell division"/>
    <property type="evidence" value="ECO:0007669"/>
    <property type="project" value="UniProtKB-UniRule"/>
</dbReference>
<evidence type="ECO:0000256" key="4">
    <source>
        <dbReference type="ARBA" id="ARBA00023306"/>
    </source>
</evidence>
<name>A0A2A2KBZ7_9BILA</name>
<dbReference type="AlphaFoldDB" id="A0A2A2KBZ7"/>
<dbReference type="STRING" id="2018661.A0A2A2KBZ7"/>
<evidence type="ECO:0000313" key="10">
    <source>
        <dbReference type="Proteomes" id="UP000218231"/>
    </source>
</evidence>
<proteinExistence type="inferred from homology"/>
<dbReference type="Pfam" id="PF01111">
    <property type="entry name" value="CKS"/>
    <property type="match status" value="1"/>
</dbReference>
<dbReference type="SUPFAM" id="SSF55637">
    <property type="entry name" value="Cell cycle regulatory proteins"/>
    <property type="match status" value="1"/>
</dbReference>
<dbReference type="EMBL" id="LIAE01009042">
    <property type="protein sequence ID" value="PAV71410.1"/>
    <property type="molecule type" value="Genomic_DNA"/>
</dbReference>
<reference evidence="9 10" key="1">
    <citation type="journal article" date="2017" name="Curr. Biol.">
        <title>Genome architecture and evolution of a unichromosomal asexual nematode.</title>
        <authorList>
            <person name="Fradin H."/>
            <person name="Zegar C."/>
            <person name="Gutwein M."/>
            <person name="Lucas J."/>
            <person name="Kovtun M."/>
            <person name="Corcoran D."/>
            <person name="Baugh L.R."/>
            <person name="Kiontke K."/>
            <person name="Gunsalus K."/>
            <person name="Fitch D.H."/>
            <person name="Piano F."/>
        </authorList>
    </citation>
    <scope>NUCLEOTIDE SEQUENCE [LARGE SCALE GENOMIC DNA]</scope>
    <source>
        <strain evidence="9">PF1309</strain>
    </source>
</reference>
<evidence type="ECO:0000256" key="1">
    <source>
        <dbReference type="ARBA" id="ARBA00007782"/>
    </source>
</evidence>
<dbReference type="GO" id="GO:0016538">
    <property type="term" value="F:cyclin-dependent protein serine/threonine kinase regulator activity"/>
    <property type="evidence" value="ECO:0007669"/>
    <property type="project" value="InterPro"/>
</dbReference>
<feature type="region of interest" description="Disordered" evidence="8">
    <location>
        <begin position="76"/>
        <end position="105"/>
    </location>
</feature>
<evidence type="ECO:0000256" key="8">
    <source>
        <dbReference type="SAM" id="MobiDB-lite"/>
    </source>
</evidence>
<evidence type="ECO:0000256" key="7">
    <source>
        <dbReference type="RuleBase" id="RU311113"/>
    </source>
</evidence>
<evidence type="ECO:0000256" key="5">
    <source>
        <dbReference type="ARBA" id="ARBA00066120"/>
    </source>
</evidence>
<feature type="compositionally biased region" description="Polar residues" evidence="8">
    <location>
        <begin position="78"/>
        <end position="95"/>
    </location>
</feature>
<evidence type="ECO:0000313" key="9">
    <source>
        <dbReference type="EMBL" id="PAV71410.1"/>
    </source>
</evidence>
<dbReference type="FunFam" id="3.30.170.10:FF:000001">
    <property type="entry name" value="Cyclin-dependent kinases regulatory subunit"/>
    <property type="match status" value="1"/>
</dbReference>
<keyword evidence="10" id="KW-1185">Reference proteome</keyword>
<gene>
    <name evidence="9" type="ORF">WR25_03501</name>
</gene>
<accession>A0A2A2KBZ7</accession>
<protein>
    <recommendedName>
        <fullName evidence="6 7">Cyclin-dependent kinases regulatory subunit</fullName>
    </recommendedName>
</protein>